<dbReference type="PROSITE" id="PS50011">
    <property type="entry name" value="PROTEIN_KINASE_DOM"/>
    <property type="match status" value="1"/>
</dbReference>
<evidence type="ECO:0000259" key="7">
    <source>
        <dbReference type="PROSITE" id="PS50011"/>
    </source>
</evidence>
<name>A0A444UVR1_ACIRT</name>
<dbReference type="GO" id="GO:0004692">
    <property type="term" value="F:cGMP-dependent protein kinase activity"/>
    <property type="evidence" value="ECO:0007669"/>
    <property type="project" value="InterPro"/>
</dbReference>
<dbReference type="InterPro" id="IPR017441">
    <property type="entry name" value="Protein_kinase_ATP_BS"/>
</dbReference>
<keyword evidence="4 9" id="KW-0418">Kinase</keyword>
<dbReference type="PANTHER" id="PTHR24353:SF24">
    <property type="match status" value="1"/>
</dbReference>
<evidence type="ECO:0000313" key="10">
    <source>
        <dbReference type="Proteomes" id="UP000289886"/>
    </source>
</evidence>
<dbReference type="SUPFAM" id="SSF56112">
    <property type="entry name" value="Protein kinase-like (PK-like)"/>
    <property type="match status" value="1"/>
</dbReference>
<feature type="binding site" evidence="6">
    <location>
        <position position="205"/>
    </location>
    <ligand>
        <name>ATP</name>
        <dbReference type="ChEBI" id="CHEBI:30616"/>
    </ligand>
</feature>
<dbReference type="InterPro" id="IPR002374">
    <property type="entry name" value="cGMP_dep_kinase"/>
</dbReference>
<evidence type="ECO:0000256" key="4">
    <source>
        <dbReference type="ARBA" id="ARBA00022777"/>
    </source>
</evidence>
<dbReference type="PROSITE" id="PS00889">
    <property type="entry name" value="CNMP_BINDING_2"/>
    <property type="match status" value="1"/>
</dbReference>
<evidence type="ECO:0000256" key="5">
    <source>
        <dbReference type="ARBA" id="ARBA00022840"/>
    </source>
</evidence>
<evidence type="ECO:0000256" key="6">
    <source>
        <dbReference type="PROSITE-ProRule" id="PRU10141"/>
    </source>
</evidence>
<dbReference type="Pfam" id="PF00069">
    <property type="entry name" value="Pkinase"/>
    <property type="match status" value="1"/>
</dbReference>
<accession>A0A444UVR1</accession>
<dbReference type="InterPro" id="IPR011009">
    <property type="entry name" value="Kinase-like_dom_sf"/>
</dbReference>
<feature type="domain" description="Cyclic nucleotide-binding" evidence="8">
    <location>
        <begin position="27"/>
        <end position="119"/>
    </location>
</feature>
<dbReference type="PROSITE" id="PS50042">
    <property type="entry name" value="CNMP_BINDING_3"/>
    <property type="match status" value="1"/>
</dbReference>
<dbReference type="SUPFAM" id="SSF51206">
    <property type="entry name" value="cAMP-binding domain-like"/>
    <property type="match status" value="1"/>
</dbReference>
<dbReference type="InterPro" id="IPR014710">
    <property type="entry name" value="RmlC-like_jellyroll"/>
</dbReference>
<dbReference type="InterPro" id="IPR000595">
    <property type="entry name" value="cNMP-bd_dom"/>
</dbReference>
<dbReference type="GO" id="GO:0005524">
    <property type="term" value="F:ATP binding"/>
    <property type="evidence" value="ECO:0007669"/>
    <property type="project" value="UniProtKB-UniRule"/>
</dbReference>
<feature type="domain" description="Protein kinase" evidence="7">
    <location>
        <begin position="172"/>
        <end position="259"/>
    </location>
</feature>
<dbReference type="PRINTS" id="PR00104">
    <property type="entry name" value="CGMPKINASE"/>
</dbReference>
<dbReference type="Pfam" id="PF00027">
    <property type="entry name" value="cNMP_binding"/>
    <property type="match status" value="1"/>
</dbReference>
<dbReference type="PROSITE" id="PS00888">
    <property type="entry name" value="CNMP_BINDING_1"/>
    <property type="match status" value="1"/>
</dbReference>
<evidence type="ECO:0000313" key="9">
    <source>
        <dbReference type="EMBL" id="RXM92242.1"/>
    </source>
</evidence>
<keyword evidence="10" id="KW-1185">Reference proteome</keyword>
<dbReference type="CDD" id="cd00038">
    <property type="entry name" value="CAP_ED"/>
    <property type="match status" value="1"/>
</dbReference>
<evidence type="ECO:0000259" key="8">
    <source>
        <dbReference type="PROSITE" id="PS50042"/>
    </source>
</evidence>
<dbReference type="AlphaFoldDB" id="A0A444UVR1"/>
<evidence type="ECO:0000256" key="3">
    <source>
        <dbReference type="ARBA" id="ARBA00022741"/>
    </source>
</evidence>
<gene>
    <name evidence="9" type="ORF">EOD39_20340</name>
</gene>
<dbReference type="Proteomes" id="UP000289886">
    <property type="component" value="Unassembled WGS sequence"/>
</dbReference>
<reference evidence="9 10" key="1">
    <citation type="submission" date="2019-01" db="EMBL/GenBank/DDBJ databases">
        <title>Draft Genome and Complete Hox-Cluster Characterization of the Sterlet Sturgeon (Acipenser ruthenus).</title>
        <authorList>
            <person name="Wei Q."/>
        </authorList>
    </citation>
    <scope>NUCLEOTIDE SEQUENCE [LARGE SCALE GENOMIC DNA]</scope>
    <source>
        <strain evidence="9">WHYD16114868_AA</strain>
        <tissue evidence="9">Blood</tissue>
    </source>
</reference>
<keyword evidence="1" id="KW-0723">Serine/threonine-protein kinase</keyword>
<dbReference type="FunFam" id="2.60.120.10:FF:000038">
    <property type="entry name" value="cGMP-dependent protein kinase"/>
    <property type="match status" value="1"/>
</dbReference>
<evidence type="ECO:0000256" key="2">
    <source>
        <dbReference type="ARBA" id="ARBA00022679"/>
    </source>
</evidence>
<dbReference type="InterPro" id="IPR018488">
    <property type="entry name" value="cNMP-bd_CS"/>
</dbReference>
<dbReference type="PROSITE" id="PS00107">
    <property type="entry name" value="PROTEIN_KINASE_ATP"/>
    <property type="match status" value="1"/>
</dbReference>
<dbReference type="InterPro" id="IPR018490">
    <property type="entry name" value="cNMP-bd_dom_sf"/>
</dbReference>
<dbReference type="InterPro" id="IPR000719">
    <property type="entry name" value="Prot_kinase_dom"/>
</dbReference>
<keyword evidence="3 6" id="KW-0547">Nucleotide-binding</keyword>
<dbReference type="Gene3D" id="2.60.120.10">
    <property type="entry name" value="Jelly Rolls"/>
    <property type="match status" value="1"/>
</dbReference>
<protein>
    <submittedName>
        <fullName evidence="9">cGMP-dependent protein kinase 2</fullName>
    </submittedName>
</protein>
<dbReference type="PANTHER" id="PTHR24353">
    <property type="entry name" value="CYCLIC NUCLEOTIDE-DEPENDENT PROTEIN KINASE"/>
    <property type="match status" value="1"/>
</dbReference>
<evidence type="ECO:0000256" key="1">
    <source>
        <dbReference type="ARBA" id="ARBA00022527"/>
    </source>
</evidence>
<dbReference type="EMBL" id="SCEB01006692">
    <property type="protein sequence ID" value="RXM92242.1"/>
    <property type="molecule type" value="Genomic_DNA"/>
</dbReference>
<keyword evidence="2" id="KW-0808">Transferase</keyword>
<organism evidence="9 10">
    <name type="scientific">Acipenser ruthenus</name>
    <name type="common">Sterlet sturgeon</name>
    <dbReference type="NCBI Taxonomy" id="7906"/>
    <lineage>
        <taxon>Eukaryota</taxon>
        <taxon>Metazoa</taxon>
        <taxon>Chordata</taxon>
        <taxon>Craniata</taxon>
        <taxon>Vertebrata</taxon>
        <taxon>Euteleostomi</taxon>
        <taxon>Actinopterygii</taxon>
        <taxon>Chondrostei</taxon>
        <taxon>Acipenseriformes</taxon>
        <taxon>Acipenseridae</taxon>
        <taxon>Acipenser</taxon>
    </lineage>
</organism>
<sequence>MYPSDVYNGYPSNPNYNAYFLCCQEYYDKGDYIIREGEEGSTFYIITKGKVNVTQSTDGHAEPQMIKTLQRGDYFGEKALISDDFRSANIIADENDVECLVIDRETFNQTVGTFDELQKYLQGYVENLTRDDEKRHARSPTCVRWTPDISLEMIQLKEKVSGFSSTSPFQNLEVIATLGVGGFGRVELVKVKNEEVTFAMKCIKKKHIVDNRQEEHIHSERMILQEAFSPFIVKCIRKQQKLSAPVYSVLQISQAGLLY</sequence>
<dbReference type="SMART" id="SM00100">
    <property type="entry name" value="cNMP"/>
    <property type="match status" value="1"/>
</dbReference>
<dbReference type="Gene3D" id="3.30.200.20">
    <property type="entry name" value="Phosphorylase Kinase, domain 1"/>
    <property type="match status" value="1"/>
</dbReference>
<keyword evidence="5 6" id="KW-0067">ATP-binding</keyword>
<comment type="caution">
    <text evidence="9">The sequence shown here is derived from an EMBL/GenBank/DDBJ whole genome shotgun (WGS) entry which is preliminary data.</text>
</comment>
<proteinExistence type="predicted"/>